<dbReference type="AlphaFoldDB" id="A0A1I6PQG7"/>
<name>A0A1I6PQG7_9GAMM</name>
<dbReference type="EMBL" id="FOZU01000002">
    <property type="protein sequence ID" value="SFS42447.1"/>
    <property type="molecule type" value="Genomic_DNA"/>
</dbReference>
<dbReference type="InterPro" id="IPR019223">
    <property type="entry name" value="DUF2147"/>
</dbReference>
<proteinExistence type="predicted"/>
<keyword evidence="1" id="KW-0732">Signal</keyword>
<evidence type="ECO:0000313" key="3">
    <source>
        <dbReference type="EMBL" id="SFS42447.1"/>
    </source>
</evidence>
<reference evidence="4" key="1">
    <citation type="submission" date="2016-10" db="EMBL/GenBank/DDBJ databases">
        <authorList>
            <person name="Varghese N."/>
            <person name="Submissions S."/>
        </authorList>
    </citation>
    <scope>NUCLEOTIDE SEQUENCE [LARGE SCALE GENOMIC DNA]</scope>
    <source>
        <strain evidence="4">ANC 5076</strain>
    </source>
</reference>
<gene>
    <name evidence="3" type="ORF">SAMN05444586_1002239</name>
</gene>
<dbReference type="PANTHER" id="PTHR36919:SF3">
    <property type="entry name" value="BLL5882 PROTEIN"/>
    <property type="match status" value="1"/>
</dbReference>
<dbReference type="Gene3D" id="2.40.128.520">
    <property type="match status" value="1"/>
</dbReference>
<keyword evidence="4" id="KW-1185">Reference proteome</keyword>
<evidence type="ECO:0000256" key="1">
    <source>
        <dbReference type="SAM" id="SignalP"/>
    </source>
</evidence>
<feature type="domain" description="DUF2147" evidence="2">
    <location>
        <begin position="32"/>
        <end position="153"/>
    </location>
</feature>
<sequence length="155" mass="17068">MKNLYQGIFTSIVFATLSSLSFAESVNDPLVGKWKTVDDRTGYSRADVEISKKPDGTYEGIIVATRSVPGTEKMLLCTNCPGNLKGKPFLGLPFIWGFKQNPDNPREFNHGRVLDPIGGKIYQGKARISASGKHLNLRGYVGVSVIGRSVTWIKY</sequence>
<organism evidence="3 4">
    <name type="scientific">Acinetobacter bohemicus</name>
    <dbReference type="NCBI Taxonomy" id="1435036"/>
    <lineage>
        <taxon>Bacteria</taxon>
        <taxon>Pseudomonadati</taxon>
        <taxon>Pseudomonadota</taxon>
        <taxon>Gammaproteobacteria</taxon>
        <taxon>Moraxellales</taxon>
        <taxon>Moraxellaceae</taxon>
        <taxon>Acinetobacter</taxon>
    </lineage>
</organism>
<evidence type="ECO:0000313" key="4">
    <source>
        <dbReference type="Proteomes" id="UP000182827"/>
    </source>
</evidence>
<feature type="chain" id="PRO_5010235212" evidence="1">
    <location>
        <begin position="24"/>
        <end position="155"/>
    </location>
</feature>
<dbReference type="Pfam" id="PF09917">
    <property type="entry name" value="DUF2147"/>
    <property type="match status" value="1"/>
</dbReference>
<accession>A0A1I6PQG7</accession>
<dbReference type="Proteomes" id="UP000182827">
    <property type="component" value="Unassembled WGS sequence"/>
</dbReference>
<dbReference type="RefSeq" id="WP_074943796.1">
    <property type="nucleotide sequence ID" value="NZ_CAJJDZ010000002.1"/>
</dbReference>
<dbReference type="PANTHER" id="PTHR36919">
    <property type="entry name" value="BLR1215 PROTEIN"/>
    <property type="match status" value="1"/>
</dbReference>
<feature type="signal peptide" evidence="1">
    <location>
        <begin position="1"/>
        <end position="23"/>
    </location>
</feature>
<evidence type="ECO:0000259" key="2">
    <source>
        <dbReference type="Pfam" id="PF09917"/>
    </source>
</evidence>
<protein>
    <submittedName>
        <fullName evidence="3">Uncharacterized conserved protein, DUF2147 family</fullName>
    </submittedName>
</protein>